<dbReference type="OrthoDB" id="9807115at2"/>
<dbReference type="GO" id="GO:0005304">
    <property type="term" value="F:L-valine transmembrane transporter activity"/>
    <property type="evidence" value="ECO:0007669"/>
    <property type="project" value="TreeGrafter"/>
</dbReference>
<dbReference type="Pfam" id="PF02653">
    <property type="entry name" value="BPD_transp_2"/>
    <property type="match status" value="1"/>
</dbReference>
<dbReference type="CDD" id="cd06582">
    <property type="entry name" value="TM_PBP1_LivH_like"/>
    <property type="match status" value="1"/>
</dbReference>
<reference evidence="12" key="1">
    <citation type="submission" date="2016-10" db="EMBL/GenBank/DDBJ databases">
        <authorList>
            <person name="Varghese N."/>
            <person name="Submissions S."/>
        </authorList>
    </citation>
    <scope>NUCLEOTIDE SEQUENCE [LARGE SCALE GENOMIC DNA]</scope>
    <source>
        <strain evidence="12">DSM 22017</strain>
    </source>
</reference>
<keyword evidence="3" id="KW-1003">Cell membrane</keyword>
<keyword evidence="6" id="KW-0029">Amino-acid transport</keyword>
<comment type="similarity">
    <text evidence="9">Belongs to the binding-protein-dependent transport system permease family. LivHM subfamily.</text>
</comment>
<name>A0A1H4X851_9ACTN</name>
<feature type="transmembrane region" description="Helical" evidence="10">
    <location>
        <begin position="172"/>
        <end position="189"/>
    </location>
</feature>
<comment type="subcellular location">
    <subcellularLocation>
        <location evidence="1">Cell membrane</location>
        <topology evidence="1">Multi-pass membrane protein</topology>
    </subcellularLocation>
</comment>
<dbReference type="InterPro" id="IPR001851">
    <property type="entry name" value="ABC_transp_permease"/>
</dbReference>
<keyword evidence="12" id="KW-1185">Reference proteome</keyword>
<keyword evidence="8 10" id="KW-0472">Membrane</keyword>
<feature type="transmembrane region" description="Helical" evidence="10">
    <location>
        <begin position="48"/>
        <end position="67"/>
    </location>
</feature>
<proteinExistence type="inferred from homology"/>
<dbReference type="Proteomes" id="UP000198742">
    <property type="component" value="Unassembled WGS sequence"/>
</dbReference>
<evidence type="ECO:0000256" key="9">
    <source>
        <dbReference type="ARBA" id="ARBA00037998"/>
    </source>
</evidence>
<dbReference type="PANTHER" id="PTHR11795:SF371">
    <property type="entry name" value="HIGH-AFFINITY BRANCHED-CHAIN AMINO ACID TRANSPORT SYSTEM PERMEASE PROTEIN LIVH"/>
    <property type="match status" value="1"/>
</dbReference>
<dbReference type="GO" id="GO:1903806">
    <property type="term" value="P:L-isoleucine import across plasma membrane"/>
    <property type="evidence" value="ECO:0007669"/>
    <property type="project" value="TreeGrafter"/>
</dbReference>
<gene>
    <name evidence="11" type="ORF">SAMN04489844_3482</name>
</gene>
<feature type="transmembrane region" description="Helical" evidence="10">
    <location>
        <begin position="23"/>
        <end position="41"/>
    </location>
</feature>
<evidence type="ECO:0000256" key="8">
    <source>
        <dbReference type="ARBA" id="ARBA00023136"/>
    </source>
</evidence>
<organism evidence="11 12">
    <name type="scientific">Nocardioides exalbidus</name>
    <dbReference type="NCBI Taxonomy" id="402596"/>
    <lineage>
        <taxon>Bacteria</taxon>
        <taxon>Bacillati</taxon>
        <taxon>Actinomycetota</taxon>
        <taxon>Actinomycetes</taxon>
        <taxon>Propionibacteriales</taxon>
        <taxon>Nocardioidaceae</taxon>
        <taxon>Nocardioides</taxon>
    </lineage>
</organism>
<dbReference type="EMBL" id="FNRT01000002">
    <property type="protein sequence ID" value="SED01747.1"/>
    <property type="molecule type" value="Genomic_DNA"/>
</dbReference>
<sequence length="323" mass="34112">MDFDALISGLDRHTLDGITRGSIYALVALGYTMVYGVMKLINFAHSEVFMVGTWAVLGTYTVIGATAGMGAGMVIAATVLALLVAMLASAGTALAVERIAYRPLRKKGAPPLIFLITGIGCSMVLVETFGQLLRFFFGQPFGRVTVNIPSVLETKTLFTIPGVDLAVSNTRVLIIVGAIVMMLALDTFVNKSRLGRGVRAVAQDPDTASLMGVNQERVIMLVFVLGGAMAGVAALLYTVQYDITKFDIGFIIGLKAFTAAVLGGIGNLRGALVGGLFLGIVEVYASAVWDSSWTNVYAFVVLVVVLMFRPTGLLGESLGKARA</sequence>
<evidence type="ECO:0000256" key="5">
    <source>
        <dbReference type="ARBA" id="ARBA00022692"/>
    </source>
</evidence>
<feature type="transmembrane region" description="Helical" evidence="10">
    <location>
        <begin position="295"/>
        <end position="315"/>
    </location>
</feature>
<evidence type="ECO:0000313" key="12">
    <source>
        <dbReference type="Proteomes" id="UP000198742"/>
    </source>
</evidence>
<evidence type="ECO:0000313" key="11">
    <source>
        <dbReference type="EMBL" id="SED01747.1"/>
    </source>
</evidence>
<dbReference type="GO" id="GO:0015808">
    <property type="term" value="P:L-alanine transport"/>
    <property type="evidence" value="ECO:0007669"/>
    <property type="project" value="TreeGrafter"/>
</dbReference>
<protein>
    <submittedName>
        <fullName evidence="11">Amino acid/amide ABC transporter membrane protein 1, HAAT family</fullName>
    </submittedName>
</protein>
<dbReference type="GO" id="GO:0015190">
    <property type="term" value="F:L-leucine transmembrane transporter activity"/>
    <property type="evidence" value="ECO:0007669"/>
    <property type="project" value="TreeGrafter"/>
</dbReference>
<dbReference type="InterPro" id="IPR052157">
    <property type="entry name" value="BCAA_transport_permease"/>
</dbReference>
<dbReference type="GO" id="GO:0005886">
    <property type="term" value="C:plasma membrane"/>
    <property type="evidence" value="ECO:0007669"/>
    <property type="project" value="UniProtKB-SubCell"/>
</dbReference>
<feature type="transmembrane region" description="Helical" evidence="10">
    <location>
        <begin position="108"/>
        <end position="126"/>
    </location>
</feature>
<feature type="transmembrane region" description="Helical" evidence="10">
    <location>
        <begin position="218"/>
        <end position="240"/>
    </location>
</feature>
<keyword evidence="2" id="KW-0813">Transport</keyword>
<dbReference type="PANTHER" id="PTHR11795">
    <property type="entry name" value="BRANCHED-CHAIN AMINO ACID TRANSPORT SYSTEM PERMEASE PROTEIN LIVH"/>
    <property type="match status" value="1"/>
</dbReference>
<dbReference type="RefSeq" id="WP_090970576.1">
    <property type="nucleotide sequence ID" value="NZ_FNRT01000002.1"/>
</dbReference>
<evidence type="ECO:0000256" key="2">
    <source>
        <dbReference type="ARBA" id="ARBA00022448"/>
    </source>
</evidence>
<evidence type="ECO:0000256" key="4">
    <source>
        <dbReference type="ARBA" id="ARBA00022519"/>
    </source>
</evidence>
<feature type="transmembrane region" description="Helical" evidence="10">
    <location>
        <begin position="73"/>
        <end position="96"/>
    </location>
</feature>
<keyword evidence="7 10" id="KW-1133">Transmembrane helix</keyword>
<dbReference type="STRING" id="402596.SAMN04489844_3482"/>
<keyword evidence="4" id="KW-0997">Cell inner membrane</keyword>
<dbReference type="GO" id="GO:0015188">
    <property type="term" value="F:L-isoleucine transmembrane transporter activity"/>
    <property type="evidence" value="ECO:0007669"/>
    <property type="project" value="TreeGrafter"/>
</dbReference>
<dbReference type="GO" id="GO:0015192">
    <property type="term" value="F:L-phenylalanine transmembrane transporter activity"/>
    <property type="evidence" value="ECO:0007669"/>
    <property type="project" value="TreeGrafter"/>
</dbReference>
<dbReference type="GO" id="GO:0042941">
    <property type="term" value="P:D-alanine transmembrane transport"/>
    <property type="evidence" value="ECO:0007669"/>
    <property type="project" value="TreeGrafter"/>
</dbReference>
<evidence type="ECO:0000256" key="3">
    <source>
        <dbReference type="ARBA" id="ARBA00022475"/>
    </source>
</evidence>
<evidence type="ECO:0000256" key="1">
    <source>
        <dbReference type="ARBA" id="ARBA00004651"/>
    </source>
</evidence>
<accession>A0A1H4X851</accession>
<evidence type="ECO:0000256" key="6">
    <source>
        <dbReference type="ARBA" id="ARBA00022970"/>
    </source>
</evidence>
<dbReference type="AlphaFoldDB" id="A0A1H4X851"/>
<evidence type="ECO:0000256" key="10">
    <source>
        <dbReference type="SAM" id="Phobius"/>
    </source>
</evidence>
<evidence type="ECO:0000256" key="7">
    <source>
        <dbReference type="ARBA" id="ARBA00022989"/>
    </source>
</evidence>
<keyword evidence="5 10" id="KW-0812">Transmembrane</keyword>